<evidence type="ECO:0000313" key="1">
    <source>
        <dbReference type="EMBL" id="PWN41577.1"/>
    </source>
</evidence>
<protein>
    <submittedName>
        <fullName evidence="1">Uncharacterized protein</fullName>
    </submittedName>
</protein>
<accession>A0A316VVB3</accession>
<dbReference type="RefSeq" id="XP_025368737.1">
    <property type="nucleotide sequence ID" value="XM_025510634.1"/>
</dbReference>
<keyword evidence="2" id="KW-1185">Reference proteome</keyword>
<dbReference type="Proteomes" id="UP000245783">
    <property type="component" value="Unassembled WGS sequence"/>
</dbReference>
<dbReference type="EMBL" id="KZ819391">
    <property type="protein sequence ID" value="PWN41577.1"/>
    <property type="molecule type" value="Genomic_DNA"/>
</dbReference>
<dbReference type="AlphaFoldDB" id="A0A316VVB3"/>
<organism evidence="1 2">
    <name type="scientific">Ceraceosorus guamensis</name>
    <dbReference type="NCBI Taxonomy" id="1522189"/>
    <lineage>
        <taxon>Eukaryota</taxon>
        <taxon>Fungi</taxon>
        <taxon>Dikarya</taxon>
        <taxon>Basidiomycota</taxon>
        <taxon>Ustilaginomycotina</taxon>
        <taxon>Exobasidiomycetes</taxon>
        <taxon>Ceraceosorales</taxon>
        <taxon>Ceraceosoraceae</taxon>
        <taxon>Ceraceosorus</taxon>
    </lineage>
</organism>
<dbReference type="GeneID" id="37032504"/>
<name>A0A316VVB3_9BASI</name>
<gene>
    <name evidence="1" type="ORF">IE81DRAFT_172251</name>
</gene>
<dbReference type="InParanoid" id="A0A316VVB3"/>
<evidence type="ECO:0000313" key="2">
    <source>
        <dbReference type="Proteomes" id="UP000245783"/>
    </source>
</evidence>
<reference evidence="1 2" key="1">
    <citation type="journal article" date="2018" name="Mol. Biol. Evol.">
        <title>Broad Genomic Sampling Reveals a Smut Pathogenic Ancestry of the Fungal Clade Ustilaginomycotina.</title>
        <authorList>
            <person name="Kijpornyongpan T."/>
            <person name="Mondo S.J."/>
            <person name="Barry K."/>
            <person name="Sandor L."/>
            <person name="Lee J."/>
            <person name="Lipzen A."/>
            <person name="Pangilinan J."/>
            <person name="LaButti K."/>
            <person name="Hainaut M."/>
            <person name="Henrissat B."/>
            <person name="Grigoriev I.V."/>
            <person name="Spatafora J.W."/>
            <person name="Aime M.C."/>
        </authorList>
    </citation>
    <scope>NUCLEOTIDE SEQUENCE [LARGE SCALE GENOMIC DNA]</scope>
    <source>
        <strain evidence="1 2">MCA 4658</strain>
    </source>
</reference>
<proteinExistence type="predicted"/>
<sequence>MPPWATTPSARPSSAVHLFSRAPWPGSLFHIRKCSPFHPLSPSPNANVIHSPVILACVALSTFADAAPSAHKRPACDGNASTDPRKPLTSGATTWNLGCLFELPSQASRAGVPTVASLCAPAARSVFSRQQHFLMARLASPHRSCRGCTSHSQFSTLLTQIRANGRTPAGSSMVTFGHAIALCCAAIPFYTGVADPSVGQHAQKRGVHATHPAFIGSNASPYKGSPAGKAWMMHACAVA</sequence>